<organism evidence="2 3">
    <name type="scientific">Staphylococcus caprae</name>
    <dbReference type="NCBI Taxonomy" id="29380"/>
    <lineage>
        <taxon>Bacteria</taxon>
        <taxon>Bacillati</taxon>
        <taxon>Bacillota</taxon>
        <taxon>Bacilli</taxon>
        <taxon>Bacillales</taxon>
        <taxon>Staphylococcaceae</taxon>
        <taxon>Staphylococcus</taxon>
    </lineage>
</organism>
<protein>
    <submittedName>
        <fullName evidence="2">Uncharacterized protein</fullName>
    </submittedName>
</protein>
<sequence>MSFLIVLIVGTILGIYFYKREEPMHVSSWIKGILVIVAVLLIVDFINHFDQIKDGFLNGSKDIDKNSPFE</sequence>
<name>A0ABM7FS33_9STAP</name>
<keyword evidence="1" id="KW-1133">Transmembrane helix</keyword>
<gene>
    <name evidence="2" type="ORF">JMUB590_2558</name>
</gene>
<evidence type="ECO:0000313" key="2">
    <source>
        <dbReference type="EMBL" id="BBD93595.1"/>
    </source>
</evidence>
<feature type="transmembrane region" description="Helical" evidence="1">
    <location>
        <begin position="29"/>
        <end position="46"/>
    </location>
</feature>
<dbReference type="GeneID" id="58052254"/>
<proteinExistence type="predicted"/>
<keyword evidence="3" id="KW-1185">Reference proteome</keyword>
<accession>A0ABM7FS33</accession>
<dbReference type="EMBL" id="AP018586">
    <property type="protein sequence ID" value="BBD93595.1"/>
    <property type="molecule type" value="Genomic_DNA"/>
</dbReference>
<evidence type="ECO:0000256" key="1">
    <source>
        <dbReference type="SAM" id="Phobius"/>
    </source>
</evidence>
<keyword evidence="1" id="KW-0472">Membrane</keyword>
<dbReference type="Proteomes" id="UP000274772">
    <property type="component" value="Chromosome"/>
</dbReference>
<keyword evidence="1" id="KW-0812">Transmembrane</keyword>
<reference evidence="2 3" key="1">
    <citation type="submission" date="2018-05" db="EMBL/GenBank/DDBJ databases">
        <title>Complete genome sequencing of three human clinical isolates of Staphylococcus caprae reveals virulence factors similar to those of S. epidermidis and S. capitis.</title>
        <authorList>
            <person name="Watanabe S."/>
            <person name="Cui L."/>
        </authorList>
    </citation>
    <scope>NUCLEOTIDE SEQUENCE [LARGE SCALE GENOMIC DNA]</scope>
    <source>
        <strain evidence="2 3">JMUB590</strain>
    </source>
</reference>
<dbReference type="RefSeq" id="WP_037541784.1">
    <property type="nucleotide sequence ID" value="NZ_AP018585.1"/>
</dbReference>
<evidence type="ECO:0000313" key="3">
    <source>
        <dbReference type="Proteomes" id="UP000274772"/>
    </source>
</evidence>